<organism evidence="1 2">
    <name type="scientific">Haematococcus lacustris</name>
    <name type="common">Green alga</name>
    <name type="synonym">Haematococcus pluvialis</name>
    <dbReference type="NCBI Taxonomy" id="44745"/>
    <lineage>
        <taxon>Eukaryota</taxon>
        <taxon>Viridiplantae</taxon>
        <taxon>Chlorophyta</taxon>
        <taxon>core chlorophytes</taxon>
        <taxon>Chlorophyceae</taxon>
        <taxon>CS clade</taxon>
        <taxon>Chlamydomonadales</taxon>
        <taxon>Haematococcaceae</taxon>
        <taxon>Haematococcus</taxon>
    </lineage>
</organism>
<feature type="non-terminal residue" evidence="1">
    <location>
        <position position="1"/>
    </location>
</feature>
<feature type="non-terminal residue" evidence="1">
    <location>
        <position position="93"/>
    </location>
</feature>
<gene>
    <name evidence="1" type="ORF">HaLaN_19319</name>
</gene>
<dbReference type="Proteomes" id="UP000485058">
    <property type="component" value="Unassembled WGS sequence"/>
</dbReference>
<protein>
    <submittedName>
        <fullName evidence="1">Uncharacterized protein</fullName>
    </submittedName>
</protein>
<keyword evidence="2" id="KW-1185">Reference proteome</keyword>
<sequence>KFDFSGEVLDAFQAVKAAGSIPKWGVALEATKRRSVMQNELRQVGIKNPGAIAVPSVRNDAAFLATVVCEAQRSTAEGAPSWHLAPLWQQQAA</sequence>
<proteinExistence type="predicted"/>
<comment type="caution">
    <text evidence="1">The sequence shown here is derived from an EMBL/GenBank/DDBJ whole genome shotgun (WGS) entry which is preliminary data.</text>
</comment>
<name>A0A699ZLH9_HAELA</name>
<evidence type="ECO:0000313" key="1">
    <source>
        <dbReference type="EMBL" id="GFH21930.1"/>
    </source>
</evidence>
<accession>A0A699ZLH9</accession>
<dbReference type="EMBL" id="BLLF01001933">
    <property type="protein sequence ID" value="GFH21930.1"/>
    <property type="molecule type" value="Genomic_DNA"/>
</dbReference>
<reference evidence="1 2" key="1">
    <citation type="submission" date="2020-02" db="EMBL/GenBank/DDBJ databases">
        <title>Draft genome sequence of Haematococcus lacustris strain NIES-144.</title>
        <authorList>
            <person name="Morimoto D."/>
            <person name="Nakagawa S."/>
            <person name="Yoshida T."/>
            <person name="Sawayama S."/>
        </authorList>
    </citation>
    <scope>NUCLEOTIDE SEQUENCE [LARGE SCALE GENOMIC DNA]</scope>
    <source>
        <strain evidence="1 2">NIES-144</strain>
    </source>
</reference>
<evidence type="ECO:0000313" key="2">
    <source>
        <dbReference type="Proteomes" id="UP000485058"/>
    </source>
</evidence>
<dbReference type="AlphaFoldDB" id="A0A699ZLH9"/>